<dbReference type="CDD" id="cd00082">
    <property type="entry name" value="HisKA"/>
    <property type="match status" value="1"/>
</dbReference>
<dbReference type="FunFam" id="3.30.565.10:FF:000006">
    <property type="entry name" value="Sensor histidine kinase WalK"/>
    <property type="match status" value="1"/>
</dbReference>
<dbReference type="AlphaFoldDB" id="A0A6G6WAT7"/>
<accession>A0A6G6WAT7</accession>
<evidence type="ECO:0000259" key="8">
    <source>
        <dbReference type="PROSITE" id="PS50109"/>
    </source>
</evidence>
<dbReference type="PROSITE" id="PS50109">
    <property type="entry name" value="HIS_KIN"/>
    <property type="match status" value="1"/>
</dbReference>
<gene>
    <name evidence="10" type="ORF">G5V58_06395</name>
</gene>
<dbReference type="SUPFAM" id="SSF47384">
    <property type="entry name" value="Homodimeric domain of signal transducing histidine kinase"/>
    <property type="match status" value="1"/>
</dbReference>
<reference evidence="10 11" key="1">
    <citation type="submission" date="2020-02" db="EMBL/GenBank/DDBJ databases">
        <title>Full genome sequence of Nocardioides sp. R-3366.</title>
        <authorList>
            <person name="Im W.-T."/>
        </authorList>
    </citation>
    <scope>NUCLEOTIDE SEQUENCE [LARGE SCALE GENOMIC DNA]</scope>
    <source>
        <strain evidence="10 11">R-3366</strain>
    </source>
</reference>
<dbReference type="Gene3D" id="3.30.450.20">
    <property type="entry name" value="PAS domain"/>
    <property type="match status" value="1"/>
</dbReference>
<dbReference type="InterPro" id="IPR003661">
    <property type="entry name" value="HisK_dim/P_dom"/>
</dbReference>
<dbReference type="InterPro" id="IPR036890">
    <property type="entry name" value="HATPase_C_sf"/>
</dbReference>
<name>A0A6G6WAT7_9ACTN</name>
<protein>
    <recommendedName>
        <fullName evidence="3">histidine kinase</fullName>
        <ecNumber evidence="3">2.7.13.3</ecNumber>
    </recommendedName>
</protein>
<evidence type="ECO:0000256" key="5">
    <source>
        <dbReference type="ARBA" id="ARBA00022679"/>
    </source>
</evidence>
<dbReference type="Pfam" id="PF00512">
    <property type="entry name" value="HisKA"/>
    <property type="match status" value="1"/>
</dbReference>
<dbReference type="NCBIfam" id="TIGR00229">
    <property type="entry name" value="sensory_box"/>
    <property type="match status" value="1"/>
</dbReference>
<dbReference type="SMART" id="SM00387">
    <property type="entry name" value="HATPase_c"/>
    <property type="match status" value="1"/>
</dbReference>
<keyword evidence="6" id="KW-0418">Kinase</keyword>
<dbReference type="CDD" id="cd00130">
    <property type="entry name" value="PAS"/>
    <property type="match status" value="1"/>
</dbReference>
<dbReference type="PROSITE" id="PS50112">
    <property type="entry name" value="PAS"/>
    <property type="match status" value="1"/>
</dbReference>
<evidence type="ECO:0000259" key="9">
    <source>
        <dbReference type="PROSITE" id="PS50112"/>
    </source>
</evidence>
<evidence type="ECO:0000256" key="2">
    <source>
        <dbReference type="ARBA" id="ARBA00004236"/>
    </source>
</evidence>
<feature type="domain" description="PAS" evidence="9">
    <location>
        <begin position="8"/>
        <end position="59"/>
    </location>
</feature>
<dbReference type="Pfam" id="PF02518">
    <property type="entry name" value="HATPase_c"/>
    <property type="match status" value="1"/>
</dbReference>
<evidence type="ECO:0000256" key="6">
    <source>
        <dbReference type="ARBA" id="ARBA00022777"/>
    </source>
</evidence>
<dbReference type="Gene3D" id="1.10.287.130">
    <property type="match status" value="1"/>
</dbReference>
<dbReference type="Gene3D" id="3.30.565.10">
    <property type="entry name" value="Histidine kinase-like ATPase, C-terminal domain"/>
    <property type="match status" value="1"/>
</dbReference>
<evidence type="ECO:0000256" key="1">
    <source>
        <dbReference type="ARBA" id="ARBA00000085"/>
    </source>
</evidence>
<dbReference type="SUPFAM" id="SSF55874">
    <property type="entry name" value="ATPase domain of HSP90 chaperone/DNA topoisomerase II/histidine kinase"/>
    <property type="match status" value="1"/>
</dbReference>
<dbReference type="InterPro" id="IPR000014">
    <property type="entry name" value="PAS"/>
</dbReference>
<dbReference type="Proteomes" id="UP000502996">
    <property type="component" value="Chromosome"/>
</dbReference>
<dbReference type="SUPFAM" id="SSF55785">
    <property type="entry name" value="PYP-like sensor domain (PAS domain)"/>
    <property type="match status" value="1"/>
</dbReference>
<dbReference type="Pfam" id="PF13426">
    <property type="entry name" value="PAS_9"/>
    <property type="match status" value="1"/>
</dbReference>
<keyword evidence="11" id="KW-1185">Reference proteome</keyword>
<dbReference type="PANTHER" id="PTHR43547:SF2">
    <property type="entry name" value="HYBRID SIGNAL TRANSDUCTION HISTIDINE KINASE C"/>
    <property type="match status" value="1"/>
</dbReference>
<dbReference type="PRINTS" id="PR00344">
    <property type="entry name" value="BCTRLSENSOR"/>
</dbReference>
<dbReference type="InterPro" id="IPR036097">
    <property type="entry name" value="HisK_dim/P_sf"/>
</dbReference>
<organism evidence="10 11">
    <name type="scientific">Nocardioides anomalus</name>
    <dbReference type="NCBI Taxonomy" id="2712223"/>
    <lineage>
        <taxon>Bacteria</taxon>
        <taxon>Bacillati</taxon>
        <taxon>Actinomycetota</taxon>
        <taxon>Actinomycetes</taxon>
        <taxon>Propionibacteriales</taxon>
        <taxon>Nocardioidaceae</taxon>
        <taxon>Nocardioides</taxon>
    </lineage>
</organism>
<dbReference type="GO" id="GO:0005886">
    <property type="term" value="C:plasma membrane"/>
    <property type="evidence" value="ECO:0007669"/>
    <property type="project" value="UniProtKB-SubCell"/>
</dbReference>
<dbReference type="RefSeq" id="WP_165229989.1">
    <property type="nucleotide sequence ID" value="NZ_CP049257.1"/>
</dbReference>
<dbReference type="InterPro" id="IPR035965">
    <property type="entry name" value="PAS-like_dom_sf"/>
</dbReference>
<evidence type="ECO:0000313" key="11">
    <source>
        <dbReference type="Proteomes" id="UP000502996"/>
    </source>
</evidence>
<feature type="domain" description="Histidine kinase" evidence="8">
    <location>
        <begin position="131"/>
        <end position="349"/>
    </location>
</feature>
<dbReference type="InterPro" id="IPR004358">
    <property type="entry name" value="Sig_transdc_His_kin-like_C"/>
</dbReference>
<dbReference type="EMBL" id="CP049257">
    <property type="protein sequence ID" value="QIG42448.1"/>
    <property type="molecule type" value="Genomic_DNA"/>
</dbReference>
<dbReference type="SMART" id="SM00091">
    <property type="entry name" value="PAS"/>
    <property type="match status" value="1"/>
</dbReference>
<dbReference type="PANTHER" id="PTHR43547">
    <property type="entry name" value="TWO-COMPONENT HISTIDINE KINASE"/>
    <property type="match status" value="1"/>
</dbReference>
<dbReference type="EC" id="2.7.13.3" evidence="3"/>
<comment type="catalytic activity">
    <reaction evidence="1">
        <text>ATP + protein L-histidine = ADP + protein N-phospho-L-histidine.</text>
        <dbReference type="EC" id="2.7.13.3"/>
    </reaction>
</comment>
<dbReference type="InterPro" id="IPR003594">
    <property type="entry name" value="HATPase_dom"/>
</dbReference>
<comment type="subcellular location">
    <subcellularLocation>
        <location evidence="2">Cell membrane</location>
    </subcellularLocation>
</comment>
<proteinExistence type="predicted"/>
<evidence type="ECO:0000256" key="7">
    <source>
        <dbReference type="ARBA" id="ARBA00023012"/>
    </source>
</evidence>
<keyword evidence="4" id="KW-0597">Phosphoprotein</keyword>
<evidence type="ECO:0000256" key="4">
    <source>
        <dbReference type="ARBA" id="ARBA00022553"/>
    </source>
</evidence>
<dbReference type="KEGG" id="nano:G5V58_06395"/>
<keyword evidence="7" id="KW-0902">Two-component regulatory system</keyword>
<evidence type="ECO:0000313" key="10">
    <source>
        <dbReference type="EMBL" id="QIG42448.1"/>
    </source>
</evidence>
<dbReference type="InterPro" id="IPR005467">
    <property type="entry name" value="His_kinase_dom"/>
</dbReference>
<keyword evidence="5" id="KW-0808">Transferase</keyword>
<evidence type="ECO:0000256" key="3">
    <source>
        <dbReference type="ARBA" id="ARBA00012438"/>
    </source>
</evidence>
<dbReference type="GO" id="GO:0000155">
    <property type="term" value="F:phosphorelay sensor kinase activity"/>
    <property type="evidence" value="ECO:0007669"/>
    <property type="project" value="InterPro"/>
</dbReference>
<sequence length="350" mass="36789">MSEAVAGAGANVVRLLEHAPDPVLVVDASDVVRHVGGPVSGLFGTGRDALVGRPLRELLPGWHRPSVEAAAHWSTRVEARRADGGAVPVECSLVPVPTEGGPLTGVFVRDISARLALEHENDRIRDDLASNVSHELKTPLTSVVGYAELLRELPDEELGPVARRLVDIVYRNARRELLLVEDLLAVTFTEEHLTRLTTDLVDLVAVVAAVVEERAPYAHAAGVRLVLEASGPVAVRGDAHHLGRVVDHLVVNGCKFSPPGSEVRISLDADASSATVTVADTGIGISAAQVDKVFERLYRAPGAIARLSAGAGLGLAVARSVVEAHRGTIALESAEGVGTTVRVVLPRADA</sequence>
<dbReference type="SMART" id="SM00388">
    <property type="entry name" value="HisKA"/>
    <property type="match status" value="1"/>
</dbReference>